<evidence type="ECO:0000256" key="2">
    <source>
        <dbReference type="SAM" id="MobiDB-lite"/>
    </source>
</evidence>
<gene>
    <name evidence="3" type="ORF">Adt_15893</name>
</gene>
<feature type="region of interest" description="Disordered" evidence="2">
    <location>
        <begin position="1"/>
        <end position="107"/>
    </location>
</feature>
<dbReference type="PANTHER" id="PTHR43939">
    <property type="entry name" value="COILED-COIL DOMAIN-CONTAINING PROTEIN 158"/>
    <property type="match status" value="1"/>
</dbReference>
<evidence type="ECO:0000313" key="4">
    <source>
        <dbReference type="Proteomes" id="UP001604336"/>
    </source>
</evidence>
<keyword evidence="1" id="KW-0175">Coiled coil</keyword>
<evidence type="ECO:0000313" key="3">
    <source>
        <dbReference type="EMBL" id="KAL2519646.1"/>
    </source>
</evidence>
<feature type="coiled-coil region" evidence="1">
    <location>
        <begin position="1563"/>
        <end position="1628"/>
    </location>
</feature>
<feature type="coiled-coil region" evidence="1">
    <location>
        <begin position="755"/>
        <end position="838"/>
    </location>
</feature>
<sequence length="1839" mass="207141">MSDNHVGEGFLAGDDGDSRGVSPAGSPDGAAESDDNSVNQVDHADRTNGITLDSVQQDPNDTRVAEDGGREDMFVDCPDDIETSETKQTSEEKDDTQDTQFKESDNGIKIQNLMTEMEQLRDMHEKSVTEKDRIVQGYEEERAAVLRELAHLCHQVKGLNEQQSSPSENGEELVEVSGASLLEMISECSKCLGNALEARLETEGKIRELHSILNTKDQEFDLLNAKVAELSESSKVLQSDLTSKHELLSKSYEAQLEKDRLIEEITNRIIASLSATVHEQESLDVSLEGKISQVEKNITHLIEKNNIFISEIDHLRVCLTEVVPDLNVPDEIGVFVNARDKLLELKEKEENFYQNVSNLEDENRKLVEQLDEHKVMVENANGEIGRLSAEIEQEKTKYSNTKEKLSLAVTKGKALVQQRDSLKQSLAEKTSEMKKCLIELQEKSSALEAAERSKEMLATSENLAASLQESLMHKDTILQKCGEILAESAAMEELQSTDFVEKLSGLADERKSLKAISLEYYKLIDALSSFDFPEPMLSSAFDARASWLVESFSLSREEAVKLKHEIEEAKEAANNEIDHLTALLLAETQEKSYLQAELENLRNKYETNEKLQHEVVEAKEAANNEIDHLTSLFVAEIQEKTYIQAEWEDLRHKYEGIVQKECQISLEKDRPVNMLLEASGIVKTYQEEVSMGQPDMTIIIDKCLAKMKEDASHPENSHVEVEMFESFQSHLYIRDQELRLYELILAEDVLDKMEANRLSNELGMVTQEVSALKDEKAVLQKKIEQLEEKNALVREKLSMAVKKGKGLVQERENLKGALNEKNTEIDKLKTELQQQVSKFNECHDQISKLLLEVERIPQLEADLVSMKEHGNQLEQFLVGSNSMLQRVMESIDGIKPSVDFVFKEPVDKIKWIAGYVGECETAKMEVERELRKVKDEASSLGSVLTEAQTMTKSLKDALSVAENKMSLLLEEKKELEIVKTRVEDELQRAIEEASSQTSRFEEVHLSRRSLEDAFSLAENNISKLMNERDVALESRALAEEQLQKLKKEFSINTSKLSEADNTIQALEDALSQAQKNVLLLTEENNEAQTGRIDLDNEMKKLKEEADLQASKLADASSTIKSLENALLNAENNLADLVNAKKNAEQEILALNSKLNACMQELAGKHGSLKNRSLELSGHLSRLQMLVKDESLLLTLQEFFEKKVESLKDMDLLLKEIKDYFHEMDSDVLLNGPVMEDDLTISSTFPSSLDNVLNVEMVDGEVYAADDESMLLHIGKLVEGFYLKDKILADKFDDFSKCMDESNAAMLRKLDITKDRMISMLDLIKSLKQKVKDMETDKRRQENTIVSLGSDVRILFSACTDATRELELDVQNNILESRSVHKLVNYPGTVGGDEAAALVSENYAKTAEKLLFAARHSRDLSKQFQDAINKLVNSIEDMQNKLEKTELTHDEVLKERDVYKDRIFKLETDLEARENLCNEMSLKLENFQTKEAIVKEREADFASDATTLSQVQEPEVSLLSSSQMKSLFDKINEIEVRDSAFAVKEVEPHDSVDIRKLFYVLDGFNKLQQKVSSLSHEKEEVQSILEEQVLEIEHLKTEVESHMRNECGLENIKNELVEIETGLKNIVRKLGGNELIDDYKVGGAVWLLPVLDKLVMATILESENLKSKTDELKAKLLGTQNVVDDLSSKVKLLEDSNQSRNSPPETGQERGISTASLPTPSEISEIQDMGTFGKGNNLPPVPSAAHVRTLRKGSSDQLAIDIDSDSERLVNNKEADEDKGHLFKSLNTSGLVPRQGRIVADRIDGIWVSGSRALMSRPRARLGLVAYWLVLHIWLLGAIL</sequence>
<name>A0ABD1U3R1_9LAMI</name>
<keyword evidence="4" id="KW-1185">Reference proteome</keyword>
<dbReference type="PANTHER" id="PTHR43939:SF68">
    <property type="entry name" value="CENTROSOMAL PROTEIN OF 290 KDA-LIKE"/>
    <property type="match status" value="1"/>
</dbReference>
<feature type="coiled-coil region" evidence="1">
    <location>
        <begin position="916"/>
        <end position="1160"/>
    </location>
</feature>
<feature type="region of interest" description="Disordered" evidence="2">
    <location>
        <begin position="1692"/>
        <end position="1719"/>
    </location>
</feature>
<dbReference type="EMBL" id="JBFOLK010000004">
    <property type="protein sequence ID" value="KAL2519646.1"/>
    <property type="molecule type" value="Genomic_DNA"/>
</dbReference>
<feature type="coiled-coil region" evidence="1">
    <location>
        <begin position="342"/>
        <end position="404"/>
    </location>
</feature>
<accession>A0ABD1U3R1</accession>
<protein>
    <submittedName>
        <fullName evidence="3">Uncharacterized protein</fullName>
    </submittedName>
</protein>
<dbReference type="Proteomes" id="UP001604336">
    <property type="component" value="Unassembled WGS sequence"/>
</dbReference>
<feature type="compositionally biased region" description="Polar residues" evidence="2">
    <location>
        <begin position="48"/>
        <end position="59"/>
    </location>
</feature>
<proteinExistence type="predicted"/>
<feature type="coiled-coil region" evidence="1">
    <location>
        <begin position="552"/>
        <end position="628"/>
    </location>
</feature>
<feature type="coiled-coil region" evidence="1">
    <location>
        <begin position="1420"/>
        <end position="1454"/>
    </location>
</feature>
<feature type="compositionally biased region" description="Basic and acidic residues" evidence="2">
    <location>
        <begin position="60"/>
        <end position="73"/>
    </location>
</feature>
<reference evidence="4" key="1">
    <citation type="submission" date="2024-07" db="EMBL/GenBank/DDBJ databases">
        <title>Two chromosome-level genome assemblies of Korean endemic species Abeliophyllum distichum and Forsythia ovata (Oleaceae).</title>
        <authorList>
            <person name="Jang H."/>
        </authorList>
    </citation>
    <scope>NUCLEOTIDE SEQUENCE [LARGE SCALE GENOMIC DNA]</scope>
</reference>
<comment type="caution">
    <text evidence="3">The sequence shown here is derived from an EMBL/GenBank/DDBJ whole genome shotgun (WGS) entry which is preliminary data.</text>
</comment>
<feature type="compositionally biased region" description="Polar residues" evidence="2">
    <location>
        <begin position="1694"/>
        <end position="1719"/>
    </location>
</feature>
<organism evidence="3 4">
    <name type="scientific">Abeliophyllum distichum</name>
    <dbReference type="NCBI Taxonomy" id="126358"/>
    <lineage>
        <taxon>Eukaryota</taxon>
        <taxon>Viridiplantae</taxon>
        <taxon>Streptophyta</taxon>
        <taxon>Embryophyta</taxon>
        <taxon>Tracheophyta</taxon>
        <taxon>Spermatophyta</taxon>
        <taxon>Magnoliopsida</taxon>
        <taxon>eudicotyledons</taxon>
        <taxon>Gunneridae</taxon>
        <taxon>Pentapetalae</taxon>
        <taxon>asterids</taxon>
        <taxon>lamiids</taxon>
        <taxon>Lamiales</taxon>
        <taxon>Oleaceae</taxon>
        <taxon>Forsythieae</taxon>
        <taxon>Abeliophyllum</taxon>
    </lineage>
</organism>
<evidence type="ECO:0000256" key="1">
    <source>
        <dbReference type="SAM" id="Coils"/>
    </source>
</evidence>